<dbReference type="PANTHER" id="PTHR43316:SF3">
    <property type="entry name" value="HALOACID DEHALOGENASE, TYPE II (AFU_ORTHOLOGUE AFUA_2G07750)-RELATED"/>
    <property type="match status" value="1"/>
</dbReference>
<dbReference type="InterPro" id="IPR036412">
    <property type="entry name" value="HAD-like_sf"/>
</dbReference>
<accession>S3E9B1</accession>
<dbReference type="KEGG" id="glz:GLAREA_10563"/>
<gene>
    <name evidence="3" type="ORF">GLAREA_10563</name>
</gene>
<dbReference type="InterPro" id="IPR006328">
    <property type="entry name" value="2-HAD"/>
</dbReference>
<dbReference type="Proteomes" id="UP000016922">
    <property type="component" value="Unassembled WGS sequence"/>
</dbReference>
<dbReference type="GO" id="GO:0019120">
    <property type="term" value="F:hydrolase activity, acting on acid halide bonds, in C-halide compounds"/>
    <property type="evidence" value="ECO:0007669"/>
    <property type="project" value="InterPro"/>
</dbReference>
<dbReference type="InterPro" id="IPR023198">
    <property type="entry name" value="PGP-like_dom2"/>
</dbReference>
<organism evidence="3 4">
    <name type="scientific">Glarea lozoyensis (strain ATCC 20868 / MF5171)</name>
    <dbReference type="NCBI Taxonomy" id="1116229"/>
    <lineage>
        <taxon>Eukaryota</taxon>
        <taxon>Fungi</taxon>
        <taxon>Dikarya</taxon>
        <taxon>Ascomycota</taxon>
        <taxon>Pezizomycotina</taxon>
        <taxon>Leotiomycetes</taxon>
        <taxon>Helotiales</taxon>
        <taxon>Helotiaceae</taxon>
        <taxon>Glarea</taxon>
    </lineage>
</organism>
<comment type="similarity">
    <text evidence="1">Belongs to the HAD-like hydrolase superfamily. S-2-haloalkanoic acid dehalogenase family.</text>
</comment>
<dbReference type="SUPFAM" id="SSF56784">
    <property type="entry name" value="HAD-like"/>
    <property type="match status" value="1"/>
</dbReference>
<reference evidence="3 4" key="1">
    <citation type="journal article" date="2013" name="BMC Genomics">
        <title>Genomics-driven discovery of the pneumocandin biosynthetic gene cluster in the fungus Glarea lozoyensis.</title>
        <authorList>
            <person name="Chen L."/>
            <person name="Yue Q."/>
            <person name="Zhang X."/>
            <person name="Xiang M."/>
            <person name="Wang C."/>
            <person name="Li S."/>
            <person name="Che Y."/>
            <person name="Ortiz-Lopez F.J."/>
            <person name="Bills G.F."/>
            <person name="Liu X."/>
            <person name="An Z."/>
        </authorList>
    </citation>
    <scope>NUCLEOTIDE SEQUENCE [LARGE SCALE GENOMIC DNA]</scope>
    <source>
        <strain evidence="4">ATCC 20868 / MF5171</strain>
    </source>
</reference>
<dbReference type="InterPro" id="IPR006439">
    <property type="entry name" value="HAD-SF_hydro_IA"/>
</dbReference>
<dbReference type="NCBIfam" id="TIGR01428">
    <property type="entry name" value="HAD_type_II"/>
    <property type="match status" value="1"/>
</dbReference>
<dbReference type="GeneID" id="19469609"/>
<dbReference type="EMBL" id="KE145355">
    <property type="protein sequence ID" value="EPE34868.1"/>
    <property type="molecule type" value="Genomic_DNA"/>
</dbReference>
<dbReference type="Gene3D" id="3.40.50.1000">
    <property type="entry name" value="HAD superfamily/HAD-like"/>
    <property type="match status" value="1"/>
</dbReference>
<dbReference type="STRING" id="1116229.S3E9B1"/>
<dbReference type="OMA" id="WHRLNPW"/>
<name>S3E9B1_GLAL2</name>
<evidence type="ECO:0000256" key="1">
    <source>
        <dbReference type="ARBA" id="ARBA00008106"/>
    </source>
</evidence>
<dbReference type="InterPro" id="IPR051540">
    <property type="entry name" value="S-2-haloacid_dehalogenase"/>
</dbReference>
<dbReference type="PRINTS" id="PR00413">
    <property type="entry name" value="HADHALOGNASE"/>
</dbReference>
<evidence type="ECO:0000256" key="2">
    <source>
        <dbReference type="ARBA" id="ARBA00022801"/>
    </source>
</evidence>
<dbReference type="GO" id="GO:0016791">
    <property type="term" value="F:phosphatase activity"/>
    <property type="evidence" value="ECO:0007669"/>
    <property type="project" value="UniProtKB-ARBA"/>
</dbReference>
<dbReference type="Pfam" id="PF00702">
    <property type="entry name" value="Hydrolase"/>
    <property type="match status" value="1"/>
</dbReference>
<keyword evidence="2" id="KW-0378">Hydrolase</keyword>
<dbReference type="HOGENOM" id="CLU_045011_3_0_1"/>
<keyword evidence="4" id="KW-1185">Reference proteome</keyword>
<sequence>MATPHHNNFSEPPKALTFDVFGTVVNWRKTVTDTLIEKSTAKLSSGSDIPSSTREVASKLSNEDWGTFAQQWRDTYKEFVHGFVPGESEWRDIDTHHHLALISLLKKWQIPDLYTDEEIKNLSLIWHFLEPWAETSSGLHKLGTKFTTSTLSNGNQSLLQDLNHHGDLGFRKLQSSADFAAYKPHPSVYRGAARVLGLEPKDVAMVAAHLVDLKAARECGFKTIYVERLGEEDWSADSEEYRDSKAWVDMWEVIRTGIGREMACVVKRTGLLFICDRGTEYQNGCAFRLGTWLEETKGEGKETRLSKP</sequence>
<dbReference type="PANTHER" id="PTHR43316">
    <property type="entry name" value="HYDROLASE, HALOACID DELAHOGENASE-RELATED"/>
    <property type="match status" value="1"/>
</dbReference>
<dbReference type="RefSeq" id="XP_008077855.1">
    <property type="nucleotide sequence ID" value="XM_008079664.1"/>
</dbReference>
<dbReference type="AlphaFoldDB" id="S3E9B1"/>
<dbReference type="InterPro" id="IPR023214">
    <property type="entry name" value="HAD_sf"/>
</dbReference>
<dbReference type="eggNOG" id="ENOG502S19E">
    <property type="taxonomic scope" value="Eukaryota"/>
</dbReference>
<evidence type="ECO:0000313" key="4">
    <source>
        <dbReference type="Proteomes" id="UP000016922"/>
    </source>
</evidence>
<dbReference type="OrthoDB" id="40579at2759"/>
<evidence type="ECO:0000313" key="3">
    <source>
        <dbReference type="EMBL" id="EPE34868.1"/>
    </source>
</evidence>
<proteinExistence type="inferred from homology"/>
<dbReference type="Gene3D" id="1.10.150.240">
    <property type="entry name" value="Putative phosphatase, domain 2"/>
    <property type="match status" value="1"/>
</dbReference>
<protein>
    <submittedName>
        <fullName evidence="3">HAD-like protein</fullName>
    </submittedName>
</protein>
<dbReference type="NCBIfam" id="TIGR01493">
    <property type="entry name" value="HAD-SF-IA-v2"/>
    <property type="match status" value="1"/>
</dbReference>